<feature type="compositionally biased region" description="Low complexity" evidence="1">
    <location>
        <begin position="63"/>
        <end position="82"/>
    </location>
</feature>
<comment type="caution">
    <text evidence="2">The sequence shown here is derived from an EMBL/GenBank/DDBJ whole genome shotgun (WGS) entry which is preliminary data.</text>
</comment>
<evidence type="ECO:0000256" key="1">
    <source>
        <dbReference type="SAM" id="MobiDB-lite"/>
    </source>
</evidence>
<name>A0A9N9ABF1_9GLOM</name>
<evidence type="ECO:0000313" key="2">
    <source>
        <dbReference type="EMBL" id="CAG8524202.1"/>
    </source>
</evidence>
<proteinExistence type="predicted"/>
<dbReference type="OrthoDB" id="10475556at2759"/>
<feature type="region of interest" description="Disordered" evidence="1">
    <location>
        <begin position="24"/>
        <end position="82"/>
    </location>
</feature>
<protein>
    <submittedName>
        <fullName evidence="2">6319_t:CDS:1</fullName>
    </submittedName>
</protein>
<dbReference type="EMBL" id="CAJVPZ010003072">
    <property type="protein sequence ID" value="CAG8524202.1"/>
    <property type="molecule type" value="Genomic_DNA"/>
</dbReference>
<sequence>MFADSTQESLPSKALVENSSVINMQNFSKTRSPGTRRQFLSSQKNRQRRREAKNHELGVGLHRNVSNPNTSRSSSDVSSMYSDNEQKNSSFLQFPEIIPHYFTDLTSPISTPFFDYASPLITTNSQAMSTSLLDDVSHATSMPSLKLVSPLINFSMEPQTTSIPSLELPSPLVNFITEPQNISMPFLGDATPHTDFITDPPPLLNFSTVNPTSLTNFTTNSQAMPLVNSEKTINRFHNGANSIEKDGTF</sequence>
<feature type="compositionally biased region" description="Polar residues" evidence="1">
    <location>
        <begin position="24"/>
        <end position="44"/>
    </location>
</feature>
<gene>
    <name evidence="2" type="ORF">RFULGI_LOCUS3496</name>
</gene>
<accession>A0A9N9ABF1</accession>
<dbReference type="Proteomes" id="UP000789396">
    <property type="component" value="Unassembled WGS sequence"/>
</dbReference>
<evidence type="ECO:0000313" key="3">
    <source>
        <dbReference type="Proteomes" id="UP000789396"/>
    </source>
</evidence>
<keyword evidence="3" id="KW-1185">Reference proteome</keyword>
<reference evidence="2" key="1">
    <citation type="submission" date="2021-06" db="EMBL/GenBank/DDBJ databases">
        <authorList>
            <person name="Kallberg Y."/>
            <person name="Tangrot J."/>
            <person name="Rosling A."/>
        </authorList>
    </citation>
    <scope>NUCLEOTIDE SEQUENCE</scope>
    <source>
        <strain evidence="2">IN212</strain>
    </source>
</reference>
<organism evidence="2 3">
    <name type="scientific">Racocetra fulgida</name>
    <dbReference type="NCBI Taxonomy" id="60492"/>
    <lineage>
        <taxon>Eukaryota</taxon>
        <taxon>Fungi</taxon>
        <taxon>Fungi incertae sedis</taxon>
        <taxon>Mucoromycota</taxon>
        <taxon>Glomeromycotina</taxon>
        <taxon>Glomeromycetes</taxon>
        <taxon>Diversisporales</taxon>
        <taxon>Gigasporaceae</taxon>
        <taxon>Racocetra</taxon>
    </lineage>
</organism>
<dbReference type="AlphaFoldDB" id="A0A9N9ABF1"/>